<dbReference type="EMBL" id="BJWL01000008">
    <property type="protein sequence ID" value="GFY92793.1"/>
    <property type="molecule type" value="Genomic_DNA"/>
</dbReference>
<evidence type="ECO:0000313" key="4">
    <source>
        <dbReference type="Proteomes" id="UP000585474"/>
    </source>
</evidence>
<accession>A0A7J0F2F8</accession>
<proteinExistence type="predicted"/>
<protein>
    <recommendedName>
        <fullName evidence="2">Retrovirus-related Pol polyprotein from transposon TNT 1-94-like beta-barrel domain-containing protein</fullName>
    </recommendedName>
</protein>
<keyword evidence="1" id="KW-0812">Transmembrane</keyword>
<keyword evidence="4" id="KW-1185">Reference proteome</keyword>
<reference evidence="3 4" key="1">
    <citation type="submission" date="2019-07" db="EMBL/GenBank/DDBJ databases">
        <title>De Novo Assembly of kiwifruit Actinidia rufa.</title>
        <authorList>
            <person name="Sugita-Konishi S."/>
            <person name="Sato K."/>
            <person name="Mori E."/>
            <person name="Abe Y."/>
            <person name="Kisaki G."/>
            <person name="Hamano K."/>
            <person name="Suezawa K."/>
            <person name="Otani M."/>
            <person name="Fukuda T."/>
            <person name="Manabe T."/>
            <person name="Gomi K."/>
            <person name="Tabuchi M."/>
            <person name="Akimitsu K."/>
            <person name="Kataoka I."/>
        </authorList>
    </citation>
    <scope>NUCLEOTIDE SEQUENCE [LARGE SCALE GENOMIC DNA]</scope>
    <source>
        <strain evidence="4">cv. Fuchu</strain>
    </source>
</reference>
<feature type="domain" description="Retrovirus-related Pol polyprotein from transposon TNT 1-94-like beta-barrel" evidence="2">
    <location>
        <begin position="277"/>
        <end position="352"/>
    </location>
</feature>
<comment type="caution">
    <text evidence="3">The sequence shown here is derived from an EMBL/GenBank/DDBJ whole genome shotgun (WGS) entry which is preliminary data.</text>
</comment>
<evidence type="ECO:0000256" key="1">
    <source>
        <dbReference type="SAM" id="Phobius"/>
    </source>
</evidence>
<keyword evidence="1" id="KW-1133">Transmembrane helix</keyword>
<sequence>MSFGDIIAAICDVSHSDVSPSACDVSPSSDVSPASYDVSPSSDVSPASCDVITLAPTQGAAETLTKFIVRLEEWDSKNHQIITWIPTRYTTADLACQYQLMTSLCRQRQEPGQSISAFLPQIYSIWDQLTPSEPKWLCVGDSTLFSTYRDQQRLILFLMGLSDIYEPLLVLNPLVQSLGLMSAPFVMLLTIACSLVLFGFAKTVASEVLAIIILPNNPTRRDTRPQSTTATVGVSSTASASPTLIDVSDLPALVQQILSASGNPSTALSASIGISTWFFDSGCSNHMTSNLSIFSSKSYESSFPVIHTADGSSMTVDHVGHVSTSALSLPNTYYVRNLALNLVSVGQLCDLGLTVLFSSTGCVVQDPRTGQTLGIGRRHGRLF</sequence>
<dbReference type="AlphaFoldDB" id="A0A7J0F2F8"/>
<dbReference type="Pfam" id="PF22936">
    <property type="entry name" value="Pol_BBD"/>
    <property type="match status" value="1"/>
</dbReference>
<organism evidence="3 4">
    <name type="scientific">Actinidia rufa</name>
    <dbReference type="NCBI Taxonomy" id="165716"/>
    <lineage>
        <taxon>Eukaryota</taxon>
        <taxon>Viridiplantae</taxon>
        <taxon>Streptophyta</taxon>
        <taxon>Embryophyta</taxon>
        <taxon>Tracheophyta</taxon>
        <taxon>Spermatophyta</taxon>
        <taxon>Magnoliopsida</taxon>
        <taxon>eudicotyledons</taxon>
        <taxon>Gunneridae</taxon>
        <taxon>Pentapetalae</taxon>
        <taxon>asterids</taxon>
        <taxon>Ericales</taxon>
        <taxon>Actinidiaceae</taxon>
        <taxon>Actinidia</taxon>
    </lineage>
</organism>
<keyword evidence="1" id="KW-0472">Membrane</keyword>
<feature type="transmembrane region" description="Helical" evidence="1">
    <location>
        <begin position="187"/>
        <end position="214"/>
    </location>
</feature>
<evidence type="ECO:0000259" key="2">
    <source>
        <dbReference type="Pfam" id="PF22936"/>
    </source>
</evidence>
<dbReference type="Proteomes" id="UP000585474">
    <property type="component" value="Unassembled WGS sequence"/>
</dbReference>
<evidence type="ECO:0000313" key="3">
    <source>
        <dbReference type="EMBL" id="GFY92793.1"/>
    </source>
</evidence>
<dbReference type="OrthoDB" id="1932348at2759"/>
<dbReference type="InterPro" id="IPR054722">
    <property type="entry name" value="PolX-like_BBD"/>
</dbReference>
<name>A0A7J0F2F8_9ERIC</name>
<gene>
    <name evidence="3" type="ORF">Acr_08g0011890</name>
</gene>